<evidence type="ECO:0000259" key="4">
    <source>
        <dbReference type="Pfam" id="PF20789"/>
    </source>
</evidence>
<gene>
    <name evidence="5" type="ORF">PG991_010642</name>
</gene>
<evidence type="ECO:0000256" key="2">
    <source>
        <dbReference type="ARBA" id="ARBA00022801"/>
    </source>
</evidence>
<evidence type="ECO:0000313" key="6">
    <source>
        <dbReference type="Proteomes" id="UP001396898"/>
    </source>
</evidence>
<accession>A0ABR1RC27</accession>
<evidence type="ECO:0008006" key="7">
    <source>
        <dbReference type="Google" id="ProtNLM"/>
    </source>
</evidence>
<dbReference type="InterPro" id="IPR049450">
    <property type="entry name" value="ACOT8-like_C"/>
</dbReference>
<dbReference type="SUPFAM" id="SSF54637">
    <property type="entry name" value="Thioesterase/thiol ester dehydrase-isomerase"/>
    <property type="match status" value="2"/>
</dbReference>
<dbReference type="Pfam" id="PF13622">
    <property type="entry name" value="4HBT_3"/>
    <property type="match status" value="1"/>
</dbReference>
<dbReference type="InterPro" id="IPR042171">
    <property type="entry name" value="Acyl-CoA_hotdog"/>
</dbReference>
<dbReference type="PANTHER" id="PTHR11066">
    <property type="entry name" value="ACYL-COA THIOESTERASE"/>
    <property type="match status" value="1"/>
</dbReference>
<dbReference type="InterPro" id="IPR029069">
    <property type="entry name" value="HotDog_dom_sf"/>
</dbReference>
<keyword evidence="2" id="KW-0378">Hydrolase</keyword>
<reference evidence="5 6" key="1">
    <citation type="submission" date="2023-01" db="EMBL/GenBank/DDBJ databases">
        <title>Analysis of 21 Apiospora genomes using comparative genomics revels a genus with tremendous synthesis potential of carbohydrate active enzymes and secondary metabolites.</title>
        <authorList>
            <person name="Sorensen T."/>
        </authorList>
    </citation>
    <scope>NUCLEOTIDE SEQUENCE [LARGE SCALE GENOMIC DNA]</scope>
    <source>
        <strain evidence="5 6">CBS 20057</strain>
    </source>
</reference>
<dbReference type="EMBL" id="JAQQWI010000016">
    <property type="protein sequence ID" value="KAK8008091.1"/>
    <property type="molecule type" value="Genomic_DNA"/>
</dbReference>
<comment type="caution">
    <text evidence="5">The sequence shown here is derived from an EMBL/GenBank/DDBJ whole genome shotgun (WGS) entry which is preliminary data.</text>
</comment>
<dbReference type="InterPro" id="IPR003703">
    <property type="entry name" value="Acyl_CoA_thio"/>
</dbReference>
<feature type="domain" description="Acyl-CoA thioesterase-like C-terminal" evidence="4">
    <location>
        <begin position="200"/>
        <end position="312"/>
    </location>
</feature>
<comment type="similarity">
    <text evidence="1">Belongs to the C/M/P thioester hydrolase family.</text>
</comment>
<dbReference type="Pfam" id="PF20789">
    <property type="entry name" value="4HBT_3C"/>
    <property type="match status" value="1"/>
</dbReference>
<dbReference type="CDD" id="cd03445">
    <property type="entry name" value="Thioesterase_II_repeat2"/>
    <property type="match status" value="1"/>
</dbReference>
<feature type="domain" description="Acyl-CoA thioesterase-like N-terminal HotDog" evidence="3">
    <location>
        <begin position="34"/>
        <end position="123"/>
    </location>
</feature>
<proteinExistence type="inferred from homology"/>
<evidence type="ECO:0000313" key="5">
    <source>
        <dbReference type="EMBL" id="KAK8008091.1"/>
    </source>
</evidence>
<sequence length="328" mass="35366">MSPAAPVVRYVAVRPLPDIGVDVFTNDQPFTRQPAGRAVFGGLLLSQAISAASATVGAGFHVHSSHATFVRPVTATSKARLLYCVERVADGRSFATRVVRATQGGDDGDEQDPCVFMATVSFQSTDTVLTGDIKTKANVLDYGPPLPSLDGLGPDSISEDHNRQILAAFSGADALLRPPSFSEGGAFDWRPFGFVQAKNPWDCRVRSFVRSQGPLSDSNHSTPAVNLAALAYLSDESLIGIAMYANPKQMGKGTRNITMAATLNHKITFHDPHVKADEWMVLERSTSWGGNGRVLLRQQTWNLGSGRLIMTVEAECLLRLKPEADSKL</sequence>
<keyword evidence="6" id="KW-1185">Reference proteome</keyword>
<dbReference type="CDD" id="cd03444">
    <property type="entry name" value="Thioesterase_II_repeat1"/>
    <property type="match status" value="1"/>
</dbReference>
<dbReference type="InterPro" id="IPR049449">
    <property type="entry name" value="TesB_ACOT8-like_N"/>
</dbReference>
<name>A0ABR1RC27_9PEZI</name>
<protein>
    <recommendedName>
        <fullName evidence="7">Acyl-CoA thioesterase II</fullName>
    </recommendedName>
</protein>
<organism evidence="5 6">
    <name type="scientific">Apiospora marii</name>
    <dbReference type="NCBI Taxonomy" id="335849"/>
    <lineage>
        <taxon>Eukaryota</taxon>
        <taxon>Fungi</taxon>
        <taxon>Dikarya</taxon>
        <taxon>Ascomycota</taxon>
        <taxon>Pezizomycotina</taxon>
        <taxon>Sordariomycetes</taxon>
        <taxon>Xylariomycetidae</taxon>
        <taxon>Amphisphaeriales</taxon>
        <taxon>Apiosporaceae</taxon>
        <taxon>Apiospora</taxon>
    </lineage>
</organism>
<evidence type="ECO:0000259" key="3">
    <source>
        <dbReference type="Pfam" id="PF13622"/>
    </source>
</evidence>
<dbReference type="Gene3D" id="2.40.160.210">
    <property type="entry name" value="Acyl-CoA thioesterase, double hotdog domain"/>
    <property type="match status" value="1"/>
</dbReference>
<dbReference type="Proteomes" id="UP001396898">
    <property type="component" value="Unassembled WGS sequence"/>
</dbReference>
<dbReference type="PANTHER" id="PTHR11066:SF34">
    <property type="entry name" value="ACYL-COENZYME A THIOESTERASE 8"/>
    <property type="match status" value="1"/>
</dbReference>
<evidence type="ECO:0000256" key="1">
    <source>
        <dbReference type="ARBA" id="ARBA00006538"/>
    </source>
</evidence>